<keyword evidence="5 10" id="KW-0812">Transmembrane</keyword>
<feature type="domain" description="Peptidase S49 N-terminal proteobacteria" evidence="12">
    <location>
        <begin position="197"/>
        <end position="297"/>
    </location>
</feature>
<dbReference type="InterPro" id="IPR013703">
    <property type="entry name" value="Peptidase_S49_N_proteobac"/>
</dbReference>
<keyword evidence="6" id="KW-0378">Hydrolase</keyword>
<evidence type="ECO:0000259" key="12">
    <source>
        <dbReference type="Pfam" id="PF08496"/>
    </source>
</evidence>
<dbReference type="NCBIfam" id="NF008745">
    <property type="entry name" value="PRK11778.1"/>
    <property type="match status" value="1"/>
</dbReference>
<dbReference type="EMBL" id="HBIN01002924">
    <property type="protein sequence ID" value="CAE0431632.1"/>
    <property type="molecule type" value="Transcribed_RNA"/>
</dbReference>
<organism evidence="13">
    <name type="scientific">Aplanochytrium stocchinoi</name>
    <dbReference type="NCBI Taxonomy" id="215587"/>
    <lineage>
        <taxon>Eukaryota</taxon>
        <taxon>Sar</taxon>
        <taxon>Stramenopiles</taxon>
        <taxon>Bigyra</taxon>
        <taxon>Labyrinthulomycetes</taxon>
        <taxon>Thraustochytrida</taxon>
        <taxon>Thraustochytriidae</taxon>
        <taxon>Aplanochytrium</taxon>
    </lineage>
</organism>
<dbReference type="Gene3D" id="6.20.330.10">
    <property type="match status" value="1"/>
</dbReference>
<gene>
    <name evidence="13" type="ORF">ASTO00021_LOCUS1969</name>
</gene>
<dbReference type="GO" id="GO:0006508">
    <property type="term" value="P:proteolysis"/>
    <property type="evidence" value="ECO:0007669"/>
    <property type="project" value="UniProtKB-KW"/>
</dbReference>
<keyword evidence="9 10" id="KW-0472">Membrane</keyword>
<dbReference type="Pfam" id="PF08496">
    <property type="entry name" value="Peptidase_S49_N"/>
    <property type="match status" value="1"/>
</dbReference>
<dbReference type="GO" id="GO:0004252">
    <property type="term" value="F:serine-type endopeptidase activity"/>
    <property type="evidence" value="ECO:0007669"/>
    <property type="project" value="InterPro"/>
</dbReference>
<dbReference type="InterPro" id="IPR029045">
    <property type="entry name" value="ClpP/crotonase-like_dom_sf"/>
</dbReference>
<accession>A0A7S3PFF8</accession>
<evidence type="ECO:0000256" key="4">
    <source>
        <dbReference type="ARBA" id="ARBA00022670"/>
    </source>
</evidence>
<dbReference type="CDD" id="cd07023">
    <property type="entry name" value="S49_Sppa_N_C"/>
    <property type="match status" value="1"/>
</dbReference>
<sequence>MSEQGENEPVLDLPSRPIQVWYAAEMEEKAEEKAKLLWLYRGGEDRRRLRKRVYAGFIFVGLFLCAVAYPSEILESALYLCYLSLFFLDVDNWAVLRANAPAILAVGIILSIGDPIAEKWSRTLSKDHKSKDFKKTGTLSERHSDKEFSKKLKKPKYMFELLNGHLDQDLKALGKVSPQQLACLPSEVSKMVKELKEKELEQRILSRKRTKEKFLEELKADFDSNAVTRKEFCAKINPRVYVIEFDWRTKGIESLLKELTDIVSIIVSVATKFDEVVLLLASPGGSVVSYGFAASQLKRISNAGIKLTVCVDEIAASGGYMMACVADKFIIAPFAITGSIGVVTEYPNVNKVLKRNDVEYNLVTAGKCKRTMHMLAEETKEMKEEMKRQISEIHDAFIDHVVENRKQLNETKSDICTGGWWLGEEAVRNGSADQVGTSQSYLQTMMLSHDVIRIRKAPKPKHNSLVGRLFGIESIWQSFIKMIQKKFLFHSSVTGDIPSIPMAEDNICASVQAKMH</sequence>
<evidence type="ECO:0000313" key="13">
    <source>
        <dbReference type="EMBL" id="CAE0431632.1"/>
    </source>
</evidence>
<dbReference type="InterPro" id="IPR047272">
    <property type="entry name" value="S49_SppA_C"/>
</dbReference>
<comment type="subcellular location">
    <subcellularLocation>
        <location evidence="1">Cell membrane</location>
    </subcellularLocation>
</comment>
<evidence type="ECO:0000256" key="1">
    <source>
        <dbReference type="ARBA" id="ARBA00004236"/>
    </source>
</evidence>
<evidence type="ECO:0000256" key="9">
    <source>
        <dbReference type="ARBA" id="ARBA00023136"/>
    </source>
</evidence>
<keyword evidence="4" id="KW-0645">Protease</keyword>
<reference evidence="13" key="1">
    <citation type="submission" date="2021-01" db="EMBL/GenBank/DDBJ databases">
        <authorList>
            <person name="Corre E."/>
            <person name="Pelletier E."/>
            <person name="Niang G."/>
            <person name="Scheremetjew M."/>
            <person name="Finn R."/>
            <person name="Kale V."/>
            <person name="Holt S."/>
            <person name="Cochrane G."/>
            <person name="Meng A."/>
            <person name="Brown T."/>
            <person name="Cohen L."/>
        </authorList>
    </citation>
    <scope>NUCLEOTIDE SEQUENCE</scope>
    <source>
        <strain evidence="13">GSBS06</strain>
    </source>
</reference>
<dbReference type="PANTHER" id="PTHR42987">
    <property type="entry name" value="PEPTIDASE S49"/>
    <property type="match status" value="1"/>
</dbReference>
<protein>
    <recommendedName>
        <fullName evidence="14">Peptidase S49 domain-containing protein</fullName>
    </recommendedName>
</protein>
<name>A0A7S3PFF8_9STRA</name>
<evidence type="ECO:0000256" key="7">
    <source>
        <dbReference type="ARBA" id="ARBA00022825"/>
    </source>
</evidence>
<dbReference type="PANTHER" id="PTHR42987:SF4">
    <property type="entry name" value="PROTEASE SOHB-RELATED"/>
    <property type="match status" value="1"/>
</dbReference>
<dbReference type="SUPFAM" id="SSF52096">
    <property type="entry name" value="ClpP/crotonase"/>
    <property type="match status" value="1"/>
</dbReference>
<dbReference type="AlphaFoldDB" id="A0A7S3PFF8"/>
<keyword evidence="3" id="KW-1003">Cell membrane</keyword>
<keyword evidence="7" id="KW-0720">Serine protease</keyword>
<evidence type="ECO:0000256" key="6">
    <source>
        <dbReference type="ARBA" id="ARBA00022801"/>
    </source>
</evidence>
<comment type="similarity">
    <text evidence="2">Belongs to the peptidase S49 family.</text>
</comment>
<feature type="domain" description="Peptidase S49" evidence="11">
    <location>
        <begin position="302"/>
        <end position="449"/>
    </location>
</feature>
<evidence type="ECO:0000259" key="11">
    <source>
        <dbReference type="Pfam" id="PF01343"/>
    </source>
</evidence>
<evidence type="ECO:0000256" key="10">
    <source>
        <dbReference type="SAM" id="Phobius"/>
    </source>
</evidence>
<dbReference type="InterPro" id="IPR002142">
    <property type="entry name" value="Peptidase_S49"/>
</dbReference>
<evidence type="ECO:0000256" key="2">
    <source>
        <dbReference type="ARBA" id="ARBA00008683"/>
    </source>
</evidence>
<proteinExistence type="inferred from homology"/>
<dbReference type="Pfam" id="PF01343">
    <property type="entry name" value="Peptidase_S49"/>
    <property type="match status" value="1"/>
</dbReference>
<evidence type="ECO:0008006" key="14">
    <source>
        <dbReference type="Google" id="ProtNLM"/>
    </source>
</evidence>
<dbReference type="Gene3D" id="3.90.226.10">
    <property type="entry name" value="2-enoyl-CoA Hydratase, Chain A, domain 1"/>
    <property type="match status" value="1"/>
</dbReference>
<evidence type="ECO:0000256" key="5">
    <source>
        <dbReference type="ARBA" id="ARBA00022692"/>
    </source>
</evidence>
<evidence type="ECO:0000256" key="8">
    <source>
        <dbReference type="ARBA" id="ARBA00022989"/>
    </source>
</evidence>
<dbReference type="GO" id="GO:0005886">
    <property type="term" value="C:plasma membrane"/>
    <property type="evidence" value="ECO:0007669"/>
    <property type="project" value="UniProtKB-SubCell"/>
</dbReference>
<evidence type="ECO:0000256" key="3">
    <source>
        <dbReference type="ARBA" id="ARBA00022475"/>
    </source>
</evidence>
<keyword evidence="8 10" id="KW-1133">Transmembrane helix</keyword>
<feature type="transmembrane region" description="Helical" evidence="10">
    <location>
        <begin position="53"/>
        <end position="74"/>
    </location>
</feature>